<keyword evidence="3" id="KW-0732">Signal</keyword>
<evidence type="ECO:0000313" key="7">
    <source>
        <dbReference type="Proteomes" id="UP001291912"/>
    </source>
</evidence>
<evidence type="ECO:0000256" key="2">
    <source>
        <dbReference type="SAM" id="Phobius"/>
    </source>
</evidence>
<dbReference type="InterPro" id="IPR048834">
    <property type="entry name" value="SpaA_pre-album"/>
</dbReference>
<evidence type="ECO:0000259" key="4">
    <source>
        <dbReference type="Pfam" id="PF19403"/>
    </source>
</evidence>
<gene>
    <name evidence="6" type="ORF">R2Q92_04570</name>
</gene>
<feature type="domain" description="SpaA-like prealbumin fold" evidence="4">
    <location>
        <begin position="868"/>
        <end position="971"/>
    </location>
</feature>
<protein>
    <submittedName>
        <fullName evidence="6">DUF5979 domain-containing protein</fullName>
    </submittedName>
</protein>
<reference evidence="6 7" key="1">
    <citation type="submission" date="2023-10" db="EMBL/GenBank/DDBJ databases">
        <title>Microbacterium xanthum sp. nov., isolated from seaweed.</title>
        <authorList>
            <person name="Lee S.D."/>
        </authorList>
    </citation>
    <scope>NUCLEOTIDE SEQUENCE [LARGE SCALE GENOMIC DNA]</scope>
    <source>
        <strain evidence="6 7">KCTC 19124</strain>
    </source>
</reference>
<evidence type="ECO:0000259" key="5">
    <source>
        <dbReference type="Pfam" id="PF20674"/>
    </source>
</evidence>
<feature type="region of interest" description="Disordered" evidence="1">
    <location>
        <begin position="1391"/>
        <end position="1410"/>
    </location>
</feature>
<evidence type="ECO:0000313" key="6">
    <source>
        <dbReference type="EMBL" id="MDZ8161099.1"/>
    </source>
</evidence>
<feature type="region of interest" description="Disordered" evidence="1">
    <location>
        <begin position="433"/>
        <end position="474"/>
    </location>
</feature>
<organism evidence="6 7">
    <name type="scientific">Microbacterium aquimaris</name>
    <dbReference type="NCBI Taxonomy" id="459816"/>
    <lineage>
        <taxon>Bacteria</taxon>
        <taxon>Bacillati</taxon>
        <taxon>Actinomycetota</taxon>
        <taxon>Actinomycetes</taxon>
        <taxon>Micrococcales</taxon>
        <taxon>Microbacteriaceae</taxon>
        <taxon>Microbacterium</taxon>
    </lineage>
</organism>
<feature type="transmembrane region" description="Helical" evidence="2">
    <location>
        <begin position="1696"/>
        <end position="1717"/>
    </location>
</feature>
<feature type="compositionally biased region" description="Polar residues" evidence="1">
    <location>
        <begin position="459"/>
        <end position="474"/>
    </location>
</feature>
<dbReference type="RefSeq" id="WP_194423753.1">
    <property type="nucleotide sequence ID" value="NZ_BAAAPT010000001.1"/>
</dbReference>
<keyword evidence="2" id="KW-0472">Membrane</keyword>
<accession>A0ABU5N4S5</accession>
<dbReference type="EMBL" id="JAWJYN010000001">
    <property type="protein sequence ID" value="MDZ8161099.1"/>
    <property type="molecule type" value="Genomic_DNA"/>
</dbReference>
<name>A0ABU5N4S5_9MICO</name>
<dbReference type="InterPro" id="IPR045826">
    <property type="entry name" value="SpaA_PFL_dom_2"/>
</dbReference>
<evidence type="ECO:0000256" key="3">
    <source>
        <dbReference type="SAM" id="SignalP"/>
    </source>
</evidence>
<comment type="caution">
    <text evidence="6">The sequence shown here is derived from an EMBL/GenBank/DDBJ whole genome shotgun (WGS) entry which is preliminary data.</text>
</comment>
<dbReference type="Pfam" id="PF20674">
    <property type="entry name" value="SpaA_3"/>
    <property type="match status" value="1"/>
</dbReference>
<feature type="domain" description="SpaA-like prealbumin fold" evidence="5">
    <location>
        <begin position="313"/>
        <end position="420"/>
    </location>
</feature>
<dbReference type="Pfam" id="PF19403">
    <property type="entry name" value="SpaA_2"/>
    <property type="match status" value="2"/>
</dbReference>
<dbReference type="Proteomes" id="UP001291912">
    <property type="component" value="Unassembled WGS sequence"/>
</dbReference>
<feature type="chain" id="PRO_5047337776" evidence="3">
    <location>
        <begin position="30"/>
        <end position="1728"/>
    </location>
</feature>
<feature type="signal peptide" evidence="3">
    <location>
        <begin position="1"/>
        <end position="29"/>
    </location>
</feature>
<keyword evidence="7" id="KW-1185">Reference proteome</keyword>
<proteinExistence type="predicted"/>
<keyword evidence="2" id="KW-1133">Transmembrane helix</keyword>
<feature type="domain" description="SpaA-like prealbumin fold" evidence="4">
    <location>
        <begin position="769"/>
        <end position="863"/>
    </location>
</feature>
<sequence length="1728" mass="176322">MTRRRWGAGGVTALVSAALMVAGITPATAAETSTVSSSSRVQTPQTQTAGSPLVCEPDNVYSISSRGVIRHIVNPNDPAPSEVVDLGDYTEANGLAIGAGGTVVYAYERSGDINQNVASIIRYTPSSGVVEQIPNTALNTGNNRSLVTGAVNLDNGRYLFGGYDRVGGGGGGGDGDLLFRLYEFDPATDQISTLGFFDTGLPGDATANGDMAFDSSGNLYIVRSGDTINVFTITAETLAAANGSALAFSATNAMDLDGLSNVNGIAFDGDGSVYLGNGSTVKRYDPSDWSELSTATTNTSSTDLAGCNSPANLTVVKDVAGRVDAGDQFTLRVSRDGEEIATATTTGTATGVQAEQIGPIPVIAGDEYQISESMAAGDGADYASSWTCDDGTTVTAGTSGTVAIPNVSGASVLCTFTNAPLVTSVTVDKTELDAAGENPQPGEGWSVGAALSGTAGGTVESTPEQETQQTASDGSATWDIIYSTTGTTTDITVSETQQDGWEFVSGSCTVTPLGGNPTETTIEGAAGVTLQDVGPGSSVDCAFTNKLIAPGSLTIVKDYDGSAGIRPDVTFTGTYDCSPTGPSGQWSIEGEGSTVIGDLPVGATCVVAEDTTDLTDDPSAYLVDESYAWDTVGEVTQPGAIVSGESVKATVVNTTQRVYGEIAVTKELVGTPDGFTGDFSGTWSCVYGQDAPLTGTWSVDTSGAATLTGPFDTIPLTSECAVTETAPSDAMFADASYSWAPVRVSPEKADVDNAGEAVEFTVTNTAQRSTLTLSKLIRNDHGGTVTDPAAWDQKLQAQRGEDAPILFDHDQTIAVPHGDYTIDEIDQIPGYRLTDITCTADGEPVAIAEDTVEVAKGSDVACVLTNTDVAPTLTLVKKVDNRDGTGSRVADEWSLTASGDGSEDWNPQTQSASDPLVATTATQPLRGGATYLLEENGPSGYTAGTWSCDSGVEVVDGEITLAVGDDVTCEITNTAVPAEGTVGKALVAGSPVQNADGTWTIVYEVSVTNESTTSTFFYDLTDELRFGEGITPTAAGWTGPGGSSGEFVLPAGTATLATDASIAPAAEPADRTHTYTVTVVATIADGTQDGDTWQCQDGQEPGAGGFLNSATMVTGGDDTTVFACGEPAFPTITKTGSAAQHNADASVNVAYTVTIANTGAVDIQAVLTDELPAAPAGWSLEGGAWSLAAVDGAPAPATPTAAPGEVTVWEGTLPVDAVYAYTVVGTLVPTVDAESIGVCGTPEGGLVNTATVGSGEIVEDAEGCVSVTLPPVEVVKTDGDVQQLEDGTWQIDYDVTVINVSPTATVYTLTDTPDLGTGFSLVSEGWVGDAPQPNTSIAGADVEPVAHVYTYRVIAAFDPETEDPQLACEPGDGGAFHNIATVAFPGGTDSDDGCAEPASPTVTKTARDSAQDAETGQWTIGYDVTVRNDSDITVAYDLTDTPESLPDGVTGGTWHATGPVVTGGGKASLEPDWNGEDVTAMATGILPAGAVHVYTVTRTVAVAVDVDDALLACGESDDETGLWNSATVSNGIAEVTDTACAGIDRPEVTIDKTVIDTVDLGGDRWRITYDVVVHNPDPELAAVYDLDDTLRFGDDITVTGASWTGPTEGEFSAAWSATLATGRVLAAGAEDIYTVTALATVDIETASAASLACQAGDDPAAGGFLNTATVTAAGGEQSAHDCSRPSGELPVTGGQIALPAVLFGLLALVGGAALTVATSRRRRSGASV</sequence>
<keyword evidence="2" id="KW-0812">Transmembrane</keyword>
<dbReference type="SUPFAM" id="SSF63829">
    <property type="entry name" value="Calcium-dependent phosphotriesterase"/>
    <property type="match status" value="1"/>
</dbReference>
<evidence type="ECO:0000256" key="1">
    <source>
        <dbReference type="SAM" id="MobiDB-lite"/>
    </source>
</evidence>